<keyword evidence="2" id="KW-1185">Reference proteome</keyword>
<protein>
    <submittedName>
        <fullName evidence="1">Recombination protein RecT</fullName>
    </submittedName>
</protein>
<proteinExistence type="predicted"/>
<dbReference type="InterPro" id="IPR018330">
    <property type="entry name" value="RecT_fam"/>
</dbReference>
<dbReference type="RefSeq" id="WP_139331614.1">
    <property type="nucleotide sequence ID" value="NZ_FTNK01000005.1"/>
</dbReference>
<gene>
    <name evidence="1" type="ORF">SAMN05421578_10587</name>
</gene>
<sequence>MTNDNVMKIQEALDNLLESKNGALPSGFNRIRFLQNCKEYLRGIKDIDKHKDEDVAQLLFNGAVLGLDFLNNECHVIIEGNSIKFQTDYKGEKKLTKKYSVRPILDIYAKNVREGDEFREEVTDGRPTVYFLPQPFNNSKIIGSFAVALFADGGMVYETISTDEIESIRKHYGKNPNSDSWEKSQGEMYKRTVLRRLCKNIEIEFDAEQTLAFDAGSEFEFNRDPRPQQQSPLNILEVSEVAIDETNQE</sequence>
<accession>A0ABY1JX89</accession>
<organism evidence="1 2">
    <name type="scientific">Paenibacillus macquariensis</name>
    <dbReference type="NCBI Taxonomy" id="948756"/>
    <lineage>
        <taxon>Bacteria</taxon>
        <taxon>Bacillati</taxon>
        <taxon>Bacillota</taxon>
        <taxon>Bacilli</taxon>
        <taxon>Bacillales</taxon>
        <taxon>Paenibacillaceae</taxon>
        <taxon>Paenibacillus</taxon>
    </lineage>
</organism>
<dbReference type="Pfam" id="PF03837">
    <property type="entry name" value="RecT"/>
    <property type="match status" value="1"/>
</dbReference>
<evidence type="ECO:0000313" key="1">
    <source>
        <dbReference type="EMBL" id="SIQ92750.1"/>
    </source>
</evidence>
<reference evidence="1 2" key="1">
    <citation type="submission" date="2017-01" db="EMBL/GenBank/DDBJ databases">
        <authorList>
            <person name="Varghese N."/>
            <person name="Submissions S."/>
        </authorList>
    </citation>
    <scope>NUCLEOTIDE SEQUENCE [LARGE SCALE GENOMIC DNA]</scope>
    <source>
        <strain evidence="1 2">ATCC 23464</strain>
    </source>
</reference>
<evidence type="ECO:0000313" key="2">
    <source>
        <dbReference type="Proteomes" id="UP000186666"/>
    </source>
</evidence>
<dbReference type="Proteomes" id="UP000186666">
    <property type="component" value="Unassembled WGS sequence"/>
</dbReference>
<name>A0ABY1JX89_9BACL</name>
<dbReference type="EMBL" id="FTNK01000005">
    <property type="protein sequence ID" value="SIQ92750.1"/>
    <property type="molecule type" value="Genomic_DNA"/>
</dbReference>
<comment type="caution">
    <text evidence="1">The sequence shown here is derived from an EMBL/GenBank/DDBJ whole genome shotgun (WGS) entry which is preliminary data.</text>
</comment>